<dbReference type="OrthoDB" id="6782576at2759"/>
<dbReference type="EMBL" id="OV651813">
    <property type="protein sequence ID" value="CAH1099048.1"/>
    <property type="molecule type" value="Genomic_DNA"/>
</dbReference>
<accession>A0A9P0G3Y4</accession>
<keyword evidence="2" id="KW-1185">Reference proteome</keyword>
<gene>
    <name evidence="1" type="ORF">PSYICH_LOCUS1416</name>
</gene>
<organism evidence="1 2">
    <name type="scientific">Psylliodes chrysocephalus</name>
    <dbReference type="NCBI Taxonomy" id="3402493"/>
    <lineage>
        <taxon>Eukaryota</taxon>
        <taxon>Metazoa</taxon>
        <taxon>Ecdysozoa</taxon>
        <taxon>Arthropoda</taxon>
        <taxon>Hexapoda</taxon>
        <taxon>Insecta</taxon>
        <taxon>Pterygota</taxon>
        <taxon>Neoptera</taxon>
        <taxon>Endopterygota</taxon>
        <taxon>Coleoptera</taxon>
        <taxon>Polyphaga</taxon>
        <taxon>Cucujiformia</taxon>
        <taxon>Chrysomeloidea</taxon>
        <taxon>Chrysomelidae</taxon>
        <taxon>Galerucinae</taxon>
        <taxon>Alticini</taxon>
        <taxon>Psylliodes</taxon>
    </lineage>
</organism>
<reference evidence="1" key="1">
    <citation type="submission" date="2022-01" db="EMBL/GenBank/DDBJ databases">
        <authorList>
            <person name="King R."/>
        </authorList>
    </citation>
    <scope>NUCLEOTIDE SEQUENCE</scope>
</reference>
<proteinExistence type="predicted"/>
<sequence length="105" mass="12011">MDDTEGKGNFLELVLLLAKYDDILKHHVDMAAKDALSRKEKYKDIHGRGNLITFFGKTTINTIITIIGNEIKLRVANEVKKLEIIVFKLIQPRMVIEQCSSIVRE</sequence>
<evidence type="ECO:0000313" key="1">
    <source>
        <dbReference type="EMBL" id="CAH1099048.1"/>
    </source>
</evidence>
<dbReference type="AlphaFoldDB" id="A0A9P0G3Y4"/>
<dbReference type="Proteomes" id="UP001153636">
    <property type="component" value="Chromosome 1"/>
</dbReference>
<protein>
    <submittedName>
        <fullName evidence="1">Uncharacterized protein</fullName>
    </submittedName>
</protein>
<name>A0A9P0G3Y4_9CUCU</name>
<evidence type="ECO:0000313" key="2">
    <source>
        <dbReference type="Proteomes" id="UP001153636"/>
    </source>
</evidence>